<evidence type="ECO:0000256" key="6">
    <source>
        <dbReference type="SAM" id="Phobius"/>
    </source>
</evidence>
<dbReference type="GO" id="GO:0016787">
    <property type="term" value="F:hydrolase activity"/>
    <property type="evidence" value="ECO:0007669"/>
    <property type="project" value="InterPro"/>
</dbReference>
<dbReference type="InterPro" id="IPR029052">
    <property type="entry name" value="Metallo-depent_PP-like"/>
</dbReference>
<dbReference type="Pfam" id="PF00149">
    <property type="entry name" value="Metallophos"/>
    <property type="match status" value="1"/>
</dbReference>
<gene>
    <name evidence="8" type="ORF">Rhopal_001232-T1</name>
</gene>
<proteinExistence type="predicted"/>
<reference evidence="8 9" key="1">
    <citation type="submission" date="2021-12" db="EMBL/GenBank/DDBJ databases">
        <title>High titer production of polyol ester of fatty acids by Rhodotorula paludigena BS15 towards product separation-free biomass refinery.</title>
        <authorList>
            <person name="Mano J."/>
            <person name="Ono H."/>
            <person name="Tanaka T."/>
            <person name="Naito K."/>
            <person name="Sushida H."/>
            <person name="Ike M."/>
            <person name="Tokuyasu K."/>
            <person name="Kitaoka M."/>
        </authorList>
    </citation>
    <scope>NUCLEOTIDE SEQUENCE [LARGE SCALE GENOMIC DNA]</scope>
    <source>
        <strain evidence="8 9">BS15</strain>
    </source>
</reference>
<evidence type="ECO:0000259" key="7">
    <source>
        <dbReference type="Pfam" id="PF00149"/>
    </source>
</evidence>
<evidence type="ECO:0000313" key="9">
    <source>
        <dbReference type="Proteomes" id="UP001342314"/>
    </source>
</evidence>
<feature type="region of interest" description="Disordered" evidence="5">
    <location>
        <begin position="626"/>
        <end position="649"/>
    </location>
</feature>
<evidence type="ECO:0000256" key="1">
    <source>
        <dbReference type="ARBA" id="ARBA00004141"/>
    </source>
</evidence>
<keyword evidence="9" id="KW-1185">Reference proteome</keyword>
<dbReference type="AlphaFoldDB" id="A0AAV5GGU5"/>
<feature type="compositionally biased region" description="Gly residues" evidence="5">
    <location>
        <begin position="601"/>
        <end position="611"/>
    </location>
</feature>
<protein>
    <recommendedName>
        <fullName evidence="7">Calcineurin-like phosphoesterase domain-containing protein</fullName>
    </recommendedName>
</protein>
<accession>A0AAV5GGU5</accession>
<dbReference type="EMBL" id="BQKY01000002">
    <property type="protein sequence ID" value="GJN88267.1"/>
    <property type="molecule type" value="Genomic_DNA"/>
</dbReference>
<dbReference type="GO" id="GO:0005783">
    <property type="term" value="C:endoplasmic reticulum"/>
    <property type="evidence" value="ECO:0007669"/>
    <property type="project" value="TreeGrafter"/>
</dbReference>
<dbReference type="InterPro" id="IPR033308">
    <property type="entry name" value="PGAP5/Cdc1/Ted1"/>
</dbReference>
<keyword evidence="4 6" id="KW-0472">Membrane</keyword>
<feature type="transmembrane region" description="Helical" evidence="6">
    <location>
        <begin position="29"/>
        <end position="48"/>
    </location>
</feature>
<dbReference type="GO" id="GO:0006506">
    <property type="term" value="P:GPI anchor biosynthetic process"/>
    <property type="evidence" value="ECO:0007669"/>
    <property type="project" value="InterPro"/>
</dbReference>
<name>A0AAV5GGU5_9BASI</name>
<feature type="region of interest" description="Disordered" evidence="5">
    <location>
        <begin position="572"/>
        <end position="614"/>
    </location>
</feature>
<feature type="compositionally biased region" description="Gly residues" evidence="5">
    <location>
        <begin position="505"/>
        <end position="520"/>
    </location>
</feature>
<feature type="compositionally biased region" description="Basic and acidic residues" evidence="5">
    <location>
        <begin position="581"/>
        <end position="598"/>
    </location>
</feature>
<comment type="caution">
    <text evidence="8">The sequence shown here is derived from an EMBL/GenBank/DDBJ whole genome shotgun (WGS) entry which is preliminary data.</text>
</comment>
<sequence>MNRIVSSPVIRKPSLAPLPRRRRTLTPPLPPLLVLVLRVLLVLLVFWAEHLSFRLAASWHCAFDDSPSVRGRVWDGASPPSSSAAWIDDARWRAAAQRRDRRGTPFHVLVVADPQLLDMRSYPGRNWALRWLGVKITDLYARKSWKAVTGYSRGKSGGGLDAVVWLGDLLDSGTETVDHREHSAYVHRFHLLFPLPRASTSSFSTLSSSSTGRSSLTPPVPSIIVPGNHDLGLHRGSTALAAYGREVFRDTFGPTWGVREWNGWEVVWVDAMALLEPEYWEGDGGEFKAMRRWLETGMGGGQVTVPRILLTHIPLYRPEGTSCGRQREHSRPIRQGAGRNYQNELDERATRYLMRLVRPSIVYSGDDHDYCFLRHEGYTSPLDGKTPVGETTVKAFSMAMGIRRPGYHLLSLYAPLPPLEVEDPDDPETPVSYTYTQKNCTLPDQLGTYLHLYLPLFGSFVLFFFVPKLAVVVRTAVQRRRTARRVASARANGLPSAASTPHLGNGAGGAPGTPGRGGPGHGHKRSLSRTLLGGLPGSRRVSTAEEDADAEDVEAQFPGLLGGLAHLDHAGGYYGGGPPTDDEHGFDDGGEFGAHDALEAGGAGGAPGTPGKGHVRRVSRVWLWEGTSKPSSPSHSISLSGGPASSPSRASLPARIARLFQRAFDRLAANSLLAPLSRHVLRPVVRAARSTWRKLAAPFVRLAGGKGLGGPLGQAGAEAVAQTWEVAWPAVVCWVAVAAWYWV</sequence>
<dbReference type="GO" id="GO:0016020">
    <property type="term" value="C:membrane"/>
    <property type="evidence" value="ECO:0007669"/>
    <property type="project" value="UniProtKB-SubCell"/>
</dbReference>
<evidence type="ECO:0000256" key="5">
    <source>
        <dbReference type="SAM" id="MobiDB-lite"/>
    </source>
</evidence>
<dbReference type="SUPFAM" id="SSF56300">
    <property type="entry name" value="Metallo-dependent phosphatases"/>
    <property type="match status" value="1"/>
</dbReference>
<evidence type="ECO:0000256" key="4">
    <source>
        <dbReference type="ARBA" id="ARBA00023136"/>
    </source>
</evidence>
<dbReference type="PANTHER" id="PTHR13315:SF4">
    <property type="entry name" value="METALLOPHOSPHOESTERASE, ISOFORM E"/>
    <property type="match status" value="1"/>
</dbReference>
<evidence type="ECO:0000256" key="2">
    <source>
        <dbReference type="ARBA" id="ARBA00022692"/>
    </source>
</evidence>
<evidence type="ECO:0000313" key="8">
    <source>
        <dbReference type="EMBL" id="GJN88267.1"/>
    </source>
</evidence>
<comment type="subcellular location">
    <subcellularLocation>
        <location evidence="1">Membrane</location>
        <topology evidence="1">Multi-pass membrane protein</topology>
    </subcellularLocation>
</comment>
<keyword evidence="2 6" id="KW-0812">Transmembrane</keyword>
<feature type="transmembrane region" description="Helical" evidence="6">
    <location>
        <begin position="452"/>
        <end position="477"/>
    </location>
</feature>
<dbReference type="PANTHER" id="PTHR13315">
    <property type="entry name" value="METALLO PHOSPHOESTERASE RELATED"/>
    <property type="match status" value="1"/>
</dbReference>
<evidence type="ECO:0000256" key="3">
    <source>
        <dbReference type="ARBA" id="ARBA00022989"/>
    </source>
</evidence>
<keyword evidence="3 6" id="KW-1133">Transmembrane helix</keyword>
<organism evidence="8 9">
    <name type="scientific">Rhodotorula paludigena</name>
    <dbReference type="NCBI Taxonomy" id="86838"/>
    <lineage>
        <taxon>Eukaryota</taxon>
        <taxon>Fungi</taxon>
        <taxon>Dikarya</taxon>
        <taxon>Basidiomycota</taxon>
        <taxon>Pucciniomycotina</taxon>
        <taxon>Microbotryomycetes</taxon>
        <taxon>Sporidiobolales</taxon>
        <taxon>Sporidiobolaceae</taxon>
        <taxon>Rhodotorula</taxon>
    </lineage>
</organism>
<dbReference type="InterPro" id="IPR004843">
    <property type="entry name" value="Calcineurin-like_PHP"/>
</dbReference>
<feature type="domain" description="Calcineurin-like phosphoesterase" evidence="7">
    <location>
        <begin position="155"/>
        <end position="369"/>
    </location>
</feature>
<feature type="region of interest" description="Disordered" evidence="5">
    <location>
        <begin position="487"/>
        <end position="550"/>
    </location>
</feature>
<dbReference type="Proteomes" id="UP001342314">
    <property type="component" value="Unassembled WGS sequence"/>
</dbReference>